<reference evidence="8 9" key="1">
    <citation type="submission" date="2019-08" db="EMBL/GenBank/DDBJ databases">
        <title>In-depth cultivation of the pig gut microbiome towards novel bacterial diversity and tailored functional studies.</title>
        <authorList>
            <person name="Wylensek D."/>
            <person name="Hitch T.C.A."/>
            <person name="Clavel T."/>
        </authorList>
    </citation>
    <scope>NUCLEOTIDE SEQUENCE [LARGE SCALE GENOMIC DNA]</scope>
    <source>
        <strain evidence="8 9">CA-Schmier-601-WT-3</strain>
    </source>
</reference>
<keyword evidence="3" id="KW-1003">Cell membrane</keyword>
<comment type="similarity">
    <text evidence="2">Belongs to the chromate ion transporter (CHR) (TC 2.A.51) family.</text>
</comment>
<dbReference type="RefSeq" id="WP_154515100.1">
    <property type="nucleotide sequence ID" value="NZ_VUNM01000008.1"/>
</dbReference>
<dbReference type="InterPro" id="IPR052518">
    <property type="entry name" value="CHR_Transporter"/>
</dbReference>
<dbReference type="PANTHER" id="PTHR43663:SF1">
    <property type="entry name" value="CHROMATE TRANSPORTER"/>
    <property type="match status" value="1"/>
</dbReference>
<proteinExistence type="inferred from homology"/>
<dbReference type="AlphaFoldDB" id="A0A844FTI5"/>
<name>A0A844FTI5_9FIRM</name>
<accession>A0A844FTI5</accession>
<evidence type="ECO:0000256" key="7">
    <source>
        <dbReference type="SAM" id="Phobius"/>
    </source>
</evidence>
<evidence type="ECO:0000256" key="6">
    <source>
        <dbReference type="ARBA" id="ARBA00023136"/>
    </source>
</evidence>
<feature type="transmembrane region" description="Helical" evidence="7">
    <location>
        <begin position="142"/>
        <end position="160"/>
    </location>
</feature>
<dbReference type="EMBL" id="VUNM01000008">
    <property type="protein sequence ID" value="MST88945.1"/>
    <property type="molecule type" value="Genomic_DNA"/>
</dbReference>
<dbReference type="Proteomes" id="UP000442619">
    <property type="component" value="Unassembled WGS sequence"/>
</dbReference>
<dbReference type="GO" id="GO:0005886">
    <property type="term" value="C:plasma membrane"/>
    <property type="evidence" value="ECO:0007669"/>
    <property type="project" value="UniProtKB-SubCell"/>
</dbReference>
<organism evidence="8 9">
    <name type="scientific">Sharpea porci</name>
    <dbReference type="NCBI Taxonomy" id="2652286"/>
    <lineage>
        <taxon>Bacteria</taxon>
        <taxon>Bacillati</taxon>
        <taxon>Bacillota</taxon>
        <taxon>Erysipelotrichia</taxon>
        <taxon>Erysipelotrichales</taxon>
        <taxon>Coprobacillaceae</taxon>
        <taxon>Sharpea</taxon>
    </lineage>
</organism>
<keyword evidence="6 7" id="KW-0472">Membrane</keyword>
<evidence type="ECO:0000256" key="3">
    <source>
        <dbReference type="ARBA" id="ARBA00022475"/>
    </source>
</evidence>
<feature type="transmembrane region" description="Helical" evidence="7">
    <location>
        <begin position="6"/>
        <end position="25"/>
    </location>
</feature>
<gene>
    <name evidence="8" type="ORF">FYJ79_05035</name>
</gene>
<feature type="transmembrane region" description="Helical" evidence="7">
    <location>
        <begin position="111"/>
        <end position="136"/>
    </location>
</feature>
<evidence type="ECO:0000313" key="9">
    <source>
        <dbReference type="Proteomes" id="UP000442619"/>
    </source>
</evidence>
<protein>
    <submittedName>
        <fullName evidence="8">Chromate transporter</fullName>
    </submittedName>
</protein>
<feature type="transmembrane region" description="Helical" evidence="7">
    <location>
        <begin position="167"/>
        <end position="184"/>
    </location>
</feature>
<evidence type="ECO:0000256" key="1">
    <source>
        <dbReference type="ARBA" id="ARBA00004651"/>
    </source>
</evidence>
<evidence type="ECO:0000256" key="5">
    <source>
        <dbReference type="ARBA" id="ARBA00022989"/>
    </source>
</evidence>
<dbReference type="InterPro" id="IPR003370">
    <property type="entry name" value="Chromate_transpt"/>
</dbReference>
<evidence type="ECO:0000313" key="8">
    <source>
        <dbReference type="EMBL" id="MST88945.1"/>
    </source>
</evidence>
<dbReference type="GO" id="GO:0015109">
    <property type="term" value="F:chromate transmembrane transporter activity"/>
    <property type="evidence" value="ECO:0007669"/>
    <property type="project" value="InterPro"/>
</dbReference>
<evidence type="ECO:0000256" key="2">
    <source>
        <dbReference type="ARBA" id="ARBA00005262"/>
    </source>
</evidence>
<dbReference type="Pfam" id="PF02417">
    <property type="entry name" value="Chromate_transp"/>
    <property type="match status" value="1"/>
</dbReference>
<feature type="transmembrane region" description="Helical" evidence="7">
    <location>
        <begin position="75"/>
        <end position="99"/>
    </location>
</feature>
<keyword evidence="5 7" id="KW-1133">Transmembrane helix</keyword>
<sequence length="185" mass="20338">MILWELFVAFFKVGILSFGGGYASMPIMIEQAITKHHWINMSTFTDLFTISQMTPGPIAINGSTFVGEAAAGMPGAIIATIGCVLPSAIIVSFLAYLYVRYKDLTIMDNALAFLRPAVVAMIAISGITILLEAFFIKSTISLTAIKYHAIVIFVICLVLLRKYKWNPVLVMFLAGLSEVIIQYIF</sequence>
<dbReference type="PANTHER" id="PTHR43663">
    <property type="entry name" value="CHROMATE TRANSPORT PROTEIN-RELATED"/>
    <property type="match status" value="1"/>
</dbReference>
<keyword evidence="4 7" id="KW-0812">Transmembrane</keyword>
<comment type="subcellular location">
    <subcellularLocation>
        <location evidence="1">Cell membrane</location>
        <topology evidence="1">Multi-pass membrane protein</topology>
    </subcellularLocation>
</comment>
<comment type="caution">
    <text evidence="8">The sequence shown here is derived from an EMBL/GenBank/DDBJ whole genome shotgun (WGS) entry which is preliminary data.</text>
</comment>
<evidence type="ECO:0000256" key="4">
    <source>
        <dbReference type="ARBA" id="ARBA00022692"/>
    </source>
</evidence>
<keyword evidence="9" id="KW-1185">Reference proteome</keyword>